<keyword evidence="1" id="KW-0812">Transmembrane</keyword>
<keyword evidence="1" id="KW-0472">Membrane</keyword>
<evidence type="ECO:0000256" key="1">
    <source>
        <dbReference type="SAM" id="Phobius"/>
    </source>
</evidence>
<evidence type="ECO:0000313" key="3">
    <source>
        <dbReference type="Proteomes" id="UP000034350"/>
    </source>
</evidence>
<dbReference type="AlphaFoldDB" id="A0A0F9WTL6"/>
<sequence length="115" mass="13494">MSYSLPYFCPFLSPRYFLFTSLCSCYVSSILYARIFKNKQFSVFALFLVPFSVYGIRRYVVEELEIDEGYETSALKSVCCINSLVQDLHEMHEKRIGVYKFKSEPIIDDSSEYEI</sequence>
<keyword evidence="3" id="KW-1185">Reference proteome</keyword>
<gene>
    <name evidence="2" type="ORF">AAJ76_600075478</name>
</gene>
<dbReference type="Proteomes" id="UP000034350">
    <property type="component" value="Unassembled WGS sequence"/>
</dbReference>
<dbReference type="VEuPathDB" id="MicrosporidiaDB:AAJ76_600075478"/>
<dbReference type="VEuPathDB" id="MicrosporidiaDB:G9O61_00g017970"/>
<feature type="transmembrane region" description="Helical" evidence="1">
    <location>
        <begin position="16"/>
        <end position="34"/>
    </location>
</feature>
<protein>
    <submittedName>
        <fullName evidence="2">Uncharacterized protein</fullName>
    </submittedName>
</protein>
<dbReference type="OrthoDB" id="2192753at2759"/>
<dbReference type="RefSeq" id="XP_024331900.1">
    <property type="nucleotide sequence ID" value="XM_024476118.1"/>
</dbReference>
<comment type="caution">
    <text evidence="2">The sequence shown here is derived from an EMBL/GenBank/DDBJ whole genome shotgun (WGS) entry which is preliminary data.</text>
</comment>
<name>A0A0F9WTL6_9MICR</name>
<dbReference type="GeneID" id="36321068"/>
<keyword evidence="1" id="KW-1133">Transmembrane helix</keyword>
<dbReference type="EMBL" id="JPQZ01000006">
    <property type="protein sequence ID" value="KKO76158.1"/>
    <property type="molecule type" value="Genomic_DNA"/>
</dbReference>
<reference evidence="2 3" key="1">
    <citation type="journal article" date="2015" name="Environ. Microbiol.">
        <title>Genome analyses suggest the presence of polyploidy and recent human-driven expansions in eight global populations of the honeybee pathogen Nosema ceranae.</title>
        <authorList>
            <person name="Pelin A."/>
            <person name="Selman M."/>
            <person name="Aris-Brosou S."/>
            <person name="Farinelli L."/>
            <person name="Corradi N."/>
        </authorList>
    </citation>
    <scope>NUCLEOTIDE SEQUENCE [LARGE SCALE GENOMIC DNA]</scope>
    <source>
        <strain evidence="2 3">PA08 1199</strain>
    </source>
</reference>
<organism evidence="2 3">
    <name type="scientific">Vairimorpha ceranae</name>
    <dbReference type="NCBI Taxonomy" id="40302"/>
    <lineage>
        <taxon>Eukaryota</taxon>
        <taxon>Fungi</taxon>
        <taxon>Fungi incertae sedis</taxon>
        <taxon>Microsporidia</taxon>
        <taxon>Nosematidae</taxon>
        <taxon>Vairimorpha</taxon>
    </lineage>
</organism>
<evidence type="ECO:0000313" key="2">
    <source>
        <dbReference type="EMBL" id="KKO76158.1"/>
    </source>
</evidence>
<proteinExistence type="predicted"/>
<accession>A0A0F9WTL6</accession>